<proteinExistence type="predicted"/>
<keyword evidence="2" id="KW-1185">Reference proteome</keyword>
<dbReference type="AlphaFoldDB" id="A0ABD0LLR2"/>
<dbReference type="EMBL" id="JACVVK020000038">
    <property type="protein sequence ID" value="KAK7500287.1"/>
    <property type="molecule type" value="Genomic_DNA"/>
</dbReference>
<organism evidence="1 2">
    <name type="scientific">Batillaria attramentaria</name>
    <dbReference type="NCBI Taxonomy" id="370345"/>
    <lineage>
        <taxon>Eukaryota</taxon>
        <taxon>Metazoa</taxon>
        <taxon>Spiralia</taxon>
        <taxon>Lophotrochozoa</taxon>
        <taxon>Mollusca</taxon>
        <taxon>Gastropoda</taxon>
        <taxon>Caenogastropoda</taxon>
        <taxon>Sorbeoconcha</taxon>
        <taxon>Cerithioidea</taxon>
        <taxon>Batillariidae</taxon>
        <taxon>Batillaria</taxon>
    </lineage>
</organism>
<protein>
    <submittedName>
        <fullName evidence="1">Uncharacterized protein</fullName>
    </submittedName>
</protein>
<reference evidence="1 2" key="1">
    <citation type="journal article" date="2023" name="Sci. Data">
        <title>Genome assembly of the Korean intertidal mud-creeper Batillaria attramentaria.</title>
        <authorList>
            <person name="Patra A.K."/>
            <person name="Ho P.T."/>
            <person name="Jun S."/>
            <person name="Lee S.J."/>
            <person name="Kim Y."/>
            <person name="Won Y.J."/>
        </authorList>
    </citation>
    <scope>NUCLEOTIDE SEQUENCE [LARGE SCALE GENOMIC DNA]</scope>
    <source>
        <strain evidence="1">Wonlab-2016</strain>
    </source>
</reference>
<evidence type="ECO:0000313" key="2">
    <source>
        <dbReference type="Proteomes" id="UP001519460"/>
    </source>
</evidence>
<comment type="caution">
    <text evidence="1">The sequence shown here is derived from an EMBL/GenBank/DDBJ whole genome shotgun (WGS) entry which is preliminary data.</text>
</comment>
<accession>A0ABD0LLR2</accession>
<dbReference type="Proteomes" id="UP001519460">
    <property type="component" value="Unassembled WGS sequence"/>
</dbReference>
<evidence type="ECO:0000313" key="1">
    <source>
        <dbReference type="EMBL" id="KAK7500287.1"/>
    </source>
</evidence>
<sequence>MSKTSCLLAIREIGKIRMNAVAHADNVSPCLCMGSSRGGRGVCVCGGGDREGGGVVGEVNIRVQFGGGMRTRGERGDRNSEEEI</sequence>
<gene>
    <name evidence="1" type="ORF">BaRGS_00008510</name>
</gene>
<name>A0ABD0LLR2_9CAEN</name>